<evidence type="ECO:0000313" key="19">
    <source>
        <dbReference type="EMBL" id="KNC33531.1"/>
    </source>
</evidence>
<feature type="transmembrane region" description="Helical" evidence="15">
    <location>
        <begin position="481"/>
        <end position="502"/>
    </location>
</feature>
<evidence type="ECO:0000256" key="1">
    <source>
        <dbReference type="ARBA" id="ARBA00001947"/>
    </source>
</evidence>
<feature type="transmembrane region" description="Helical" evidence="15">
    <location>
        <begin position="580"/>
        <end position="602"/>
    </location>
</feature>
<reference evidence="19 20" key="1">
    <citation type="journal article" date="2015" name="Nat. Commun.">
        <title>Lucilia cuprina genome unlocks parasitic fly biology to underpin future interventions.</title>
        <authorList>
            <person name="Anstead C.A."/>
            <person name="Korhonen P.K."/>
            <person name="Young N.D."/>
            <person name="Hall R.S."/>
            <person name="Jex A.R."/>
            <person name="Murali S.C."/>
            <person name="Hughes D.S."/>
            <person name="Lee S.F."/>
            <person name="Perry T."/>
            <person name="Stroehlein A.J."/>
            <person name="Ansell B.R."/>
            <person name="Breugelmans B."/>
            <person name="Hofmann A."/>
            <person name="Qu J."/>
            <person name="Dugan S."/>
            <person name="Lee S.L."/>
            <person name="Chao H."/>
            <person name="Dinh H."/>
            <person name="Han Y."/>
            <person name="Doddapaneni H.V."/>
            <person name="Worley K.C."/>
            <person name="Muzny D.M."/>
            <person name="Ioannidis P."/>
            <person name="Waterhouse R.M."/>
            <person name="Zdobnov E.M."/>
            <person name="James P.J."/>
            <person name="Bagnall N.H."/>
            <person name="Kotze A.C."/>
            <person name="Gibbs R.A."/>
            <person name="Richards S."/>
            <person name="Batterham P."/>
            <person name="Gasser R.B."/>
        </authorList>
    </citation>
    <scope>NUCLEOTIDE SEQUENCE [LARGE SCALE GENOMIC DNA]</scope>
    <source>
        <strain evidence="19 20">LS</strain>
        <tissue evidence="19">Full body</tissue>
    </source>
</reference>
<feature type="domain" description="Peptidase M28" evidence="16">
    <location>
        <begin position="1007"/>
        <end position="1201"/>
    </location>
</feature>
<keyword evidence="12 15" id="KW-0472">Membrane</keyword>
<dbReference type="PANTHER" id="PTHR12147">
    <property type="entry name" value="METALLOPEPTIDASE M28 FAMILY MEMBER"/>
    <property type="match status" value="1"/>
</dbReference>
<evidence type="ECO:0000259" key="16">
    <source>
        <dbReference type="Pfam" id="PF04389"/>
    </source>
</evidence>
<feature type="transmembrane region" description="Helical" evidence="15">
    <location>
        <begin position="1404"/>
        <end position="1428"/>
    </location>
</feature>
<evidence type="ECO:0000256" key="8">
    <source>
        <dbReference type="ARBA" id="ARBA00022824"/>
    </source>
</evidence>
<dbReference type="Pfam" id="PF04389">
    <property type="entry name" value="Peptidase_M28"/>
    <property type="match status" value="2"/>
</dbReference>
<evidence type="ECO:0000256" key="9">
    <source>
        <dbReference type="ARBA" id="ARBA00022833"/>
    </source>
</evidence>
<keyword evidence="7" id="KW-0378">Hydrolase</keyword>
<feature type="transmembrane region" description="Helical" evidence="15">
    <location>
        <begin position="1218"/>
        <end position="1236"/>
    </location>
</feature>
<feature type="transmembrane region" description="Helical" evidence="15">
    <location>
        <begin position="1277"/>
        <end position="1299"/>
    </location>
</feature>
<dbReference type="Gene3D" id="3.40.630.10">
    <property type="entry name" value="Zn peptidases"/>
    <property type="match status" value="2"/>
</dbReference>
<dbReference type="InterPro" id="IPR045175">
    <property type="entry name" value="M28_fam"/>
</dbReference>
<comment type="cofactor">
    <cofactor evidence="1">
        <name>Zn(2+)</name>
        <dbReference type="ChEBI" id="CHEBI:29105"/>
    </cofactor>
</comment>
<feature type="transmembrane region" description="Helical" evidence="15">
    <location>
        <begin position="1477"/>
        <end position="1499"/>
    </location>
</feature>
<feature type="transmembrane region" description="Helical" evidence="15">
    <location>
        <begin position="1379"/>
        <end position="1397"/>
    </location>
</feature>
<evidence type="ECO:0000259" key="17">
    <source>
        <dbReference type="Pfam" id="PF22248"/>
    </source>
</evidence>
<feature type="transmembrane region" description="Helical" evidence="15">
    <location>
        <begin position="407"/>
        <end position="433"/>
    </location>
</feature>
<feature type="domain" description="Endoplasmic reticulum metallopeptidase 1-like C-terminal" evidence="17">
    <location>
        <begin position="1506"/>
        <end position="1729"/>
    </location>
</feature>
<evidence type="ECO:0000313" key="20">
    <source>
        <dbReference type="Proteomes" id="UP000037069"/>
    </source>
</evidence>
<keyword evidence="13" id="KW-0325">Glycoprotein</keyword>
<dbReference type="GO" id="GO:0006508">
    <property type="term" value="P:proteolysis"/>
    <property type="evidence" value="ECO:0007669"/>
    <property type="project" value="UniProtKB-KW"/>
</dbReference>
<evidence type="ECO:0000256" key="14">
    <source>
        <dbReference type="ARBA" id="ARBA00078796"/>
    </source>
</evidence>
<evidence type="ECO:0000256" key="13">
    <source>
        <dbReference type="ARBA" id="ARBA00023180"/>
    </source>
</evidence>
<feature type="transmembrane region" description="Helical" evidence="15">
    <location>
        <begin position="609"/>
        <end position="630"/>
    </location>
</feature>
<feature type="domain" description="Endoplasmic reticulum metallopeptidase 1-like C-terminal" evidence="17">
    <location>
        <begin position="636"/>
        <end position="860"/>
    </location>
</feature>
<keyword evidence="20" id="KW-1185">Reference proteome</keyword>
<evidence type="ECO:0000256" key="5">
    <source>
        <dbReference type="ARBA" id="ARBA00022692"/>
    </source>
</evidence>
<dbReference type="InterPro" id="IPR053973">
    <property type="entry name" value="ERMP1-like_C"/>
</dbReference>
<dbReference type="OMA" id="DMAQSIN"/>
<feature type="transmembrane region" description="Helical" evidence="15">
    <location>
        <begin position="445"/>
        <end position="469"/>
    </location>
</feature>
<feature type="transmembrane region" description="Helical" evidence="15">
    <location>
        <begin position="1242"/>
        <end position="1265"/>
    </location>
</feature>
<keyword evidence="6" id="KW-0479">Metal-binding</keyword>
<dbReference type="Pfam" id="PF22248">
    <property type="entry name" value="ERMP1_C"/>
    <property type="match status" value="2"/>
</dbReference>
<dbReference type="EMBL" id="JRES01000182">
    <property type="protein sequence ID" value="KNC33531.1"/>
    <property type="molecule type" value="Genomic_DNA"/>
</dbReference>
<evidence type="ECO:0000256" key="7">
    <source>
        <dbReference type="ARBA" id="ARBA00022801"/>
    </source>
</evidence>
<feature type="transmembrane region" description="Helical" evidence="15">
    <location>
        <begin position="372"/>
        <end position="395"/>
    </location>
</feature>
<feature type="domain" description="Endoplasmic reticulum metallopeptidase 1/1-A TM" evidence="18">
    <location>
        <begin position="1283"/>
        <end position="1488"/>
    </location>
</feature>
<dbReference type="SUPFAM" id="SSF53187">
    <property type="entry name" value="Zn-dependent exopeptidases"/>
    <property type="match status" value="2"/>
</dbReference>
<feature type="transmembrane region" description="Helical" evidence="15">
    <location>
        <begin position="1352"/>
        <end position="1373"/>
    </location>
</feature>
<dbReference type="OrthoDB" id="76293at2759"/>
<evidence type="ECO:0000256" key="11">
    <source>
        <dbReference type="ARBA" id="ARBA00023049"/>
    </source>
</evidence>
<protein>
    <recommendedName>
        <fullName evidence="14">FXNA-like protease</fullName>
    </recommendedName>
</protein>
<accession>A0A0L0CMM2</accession>
<sequence length="1731" mass="197821">MGFKSKYHIDVDFEVPKKINWYYAPIFGAFWFILYLSVVVSQIDHLPTALNRKDEEKHTDRFIAERAELVLIGLARIGPKVVGSVANEVTAVEFLLNEIDKIQQQASDYFEFEVDVQEATGNYMHWSMVNMYQSIQNVVVKMSAKNSTSNHYLLINSHYDSVPGSSGAGDDGSMVAVMLEVMRVLAKSQGPLKHPIVFLFNGAEENPLQASHAFITQHKWADNCKALVNLDAAGNGGREILFQSGPENPWLMRYYRNVPHPFATTLGEEMFQAGFIPSDTDFRIFRDFGSVPGLDMAYMFNGYVYHTEYDRVNIVPKESLQNTGDNVLVLAKGIANAPEMDDPENPDNTEGHVIFYDFMGWFIVFYTESTGVIINVVVCVVAVAAIGVSLFFMSARSGLSWLAVLKRYAIAFAIQMVSLCLAAGLTVLIAFFLDGVGRSMTWYSEYWLLIGLFYCPMFFGMAILPACYLEKTKRDTLSLGFRIQLFMHSHCLFLIILTIVLTSMGIRSSFMCMMAVLFDIAALIINLITKWHRKAYWFAIAAMICQILPFLYYTSIAYALYITFIPMTGRQGSESIPDLFMAGIAVFMTVQFAGVIMPLFLFFRKTRTIICTFLLITIVTIIIAVTPAGFPYKPKTAAQRFQLLHASRTLHDANGNVRLNQAGVYVYPQDRRIDSVDEYIKDIGEKHKVSEYCEADMFCGMPLYNHRWHKARENSFWIPIDEFPILPGSKPQLTLKSLTDSDTPSQKRFEFELQGPDHMTIFIDVKDEANIINWSFNETMIKEKWQPPYFIYFSYGKDSRALVFTIDVEKSSENFNTPTLEIGIGGHWIHHDTQRTQKYQKLIDGFPEHTTISDWVASYENKLKLAEIVPEQAEEEDMALTKDKSRRVGWYYAPAFLLFWFVLFFAIVLPVFYHLPKGLTVDNEHQHQGKFIAERAERILFDFDMIGPKVTGSFANENRTVQLLHDEVEKIRSVMHNDLYEMEVDVQVVSGAYMHWSMINMYRSLQNFVVKLSCKNSTSNNYLLINSHFDSKPGSPGSGDDGAMVVVMLEILRVIATNRETFQHPIVFLFNGAEENPLQASHGFITQHKWAKNCRALINLDSAGSGHREILFQSGPNHPWLMKYYNKHAVKPYATSVGEELFEAKVIPSDTDFRIFRDFGHVPGLDFAHFYNGYVYHTKFDKYDVIPRGTLQNTGNNILSLAKALANAPEMEDTKQHAEGHSVFYDFLGLFFVYYTETQGKIINTCISLIVLIAVGVSLWFMAAISYISIGKLLRTYALILVLHIVGLGLAMGLPLLMAVMFDSGDRSMTWFTSKWLVFGLYVCPALVGFALPSLLYLSFSRNDKLRKNFKIQLIQHAHALLMSVICIVATFMGLRSSYMFMIPLFFYGLTLILNLITTLHRRGNFWCILIILGQILPFLYAAYIFLILNSTLMPMMGRSGSGYNPDLLISAICGMGTILCMGFVMPMWNMFRRSKVLLLCVLLITFIFAMIAISPIGFPYRPKTNVGRVNFMNVRRVFYEYDGSVSRNESGYYFDFQDRRMHHPIEETIDLSDMESVAEDCEDYMMCGFPLFNHRMVKARNTGRWLPTKEPAELPATPTLKLLNKTFNVANNTARFEFELSGPPHMSIFVLPVEGVTIANWSFLKELLDDYQAPYHIYLTYGKLHTPLKFYFDLKLNNKPLDKPLFELGISGHYVSFEYPRGKHAQEFIKQFPDYIFVMEWPSSYERYVY</sequence>
<keyword evidence="5 15" id="KW-0812">Transmembrane</keyword>
<organism evidence="19 20">
    <name type="scientific">Lucilia cuprina</name>
    <name type="common">Green bottle fly</name>
    <name type="synonym">Australian sheep blowfly</name>
    <dbReference type="NCBI Taxonomy" id="7375"/>
    <lineage>
        <taxon>Eukaryota</taxon>
        <taxon>Metazoa</taxon>
        <taxon>Ecdysozoa</taxon>
        <taxon>Arthropoda</taxon>
        <taxon>Hexapoda</taxon>
        <taxon>Insecta</taxon>
        <taxon>Pterygota</taxon>
        <taxon>Neoptera</taxon>
        <taxon>Endopterygota</taxon>
        <taxon>Diptera</taxon>
        <taxon>Brachycera</taxon>
        <taxon>Muscomorpha</taxon>
        <taxon>Oestroidea</taxon>
        <taxon>Calliphoridae</taxon>
        <taxon>Luciliinae</taxon>
        <taxon>Lucilia</taxon>
    </lineage>
</organism>
<feature type="domain" description="Peptidase M28" evidence="16">
    <location>
        <begin position="137"/>
        <end position="330"/>
    </location>
</feature>
<dbReference type="InterPro" id="IPR048024">
    <property type="entry name" value="Fxna-like_M28_dom"/>
</dbReference>
<evidence type="ECO:0000256" key="12">
    <source>
        <dbReference type="ARBA" id="ARBA00023136"/>
    </source>
</evidence>
<keyword evidence="4" id="KW-0645">Protease</keyword>
<evidence type="ECO:0000256" key="4">
    <source>
        <dbReference type="ARBA" id="ARBA00022670"/>
    </source>
</evidence>
<comment type="similarity">
    <text evidence="3">Belongs to the peptidase M28 family.</text>
</comment>
<feature type="transmembrane region" description="Helical" evidence="15">
    <location>
        <begin position="508"/>
        <end position="528"/>
    </location>
</feature>
<comment type="subcellular location">
    <subcellularLocation>
        <location evidence="2">Endoplasmic reticulum membrane</location>
        <topology evidence="2">Multi-pass membrane protein</topology>
    </subcellularLocation>
</comment>
<feature type="transmembrane region" description="Helical" evidence="15">
    <location>
        <begin position="1319"/>
        <end position="1340"/>
    </location>
</feature>
<evidence type="ECO:0000256" key="3">
    <source>
        <dbReference type="ARBA" id="ARBA00010918"/>
    </source>
</evidence>
<dbReference type="GO" id="GO:0005789">
    <property type="term" value="C:endoplasmic reticulum membrane"/>
    <property type="evidence" value="ECO:0007669"/>
    <property type="project" value="UniProtKB-SubCell"/>
</dbReference>
<dbReference type="CDD" id="cd03875">
    <property type="entry name" value="M28_Fxna_like"/>
    <property type="match status" value="2"/>
</dbReference>
<evidence type="ECO:0000256" key="6">
    <source>
        <dbReference type="ARBA" id="ARBA00022723"/>
    </source>
</evidence>
<comment type="caution">
    <text evidence="19">The sequence shown here is derived from an EMBL/GenBank/DDBJ whole genome shotgun (WGS) entry which is preliminary data.</text>
</comment>
<evidence type="ECO:0000256" key="15">
    <source>
        <dbReference type="SAM" id="Phobius"/>
    </source>
</evidence>
<dbReference type="InterPro" id="IPR053974">
    <property type="entry name" value="ERMP1_1-A_TM"/>
</dbReference>
<gene>
    <name evidence="19" type="ORF">FF38_03842</name>
</gene>
<dbReference type="Pfam" id="PF22249">
    <property type="entry name" value="ERMP1-TM"/>
    <property type="match status" value="2"/>
</dbReference>
<dbReference type="Proteomes" id="UP000037069">
    <property type="component" value="Unassembled WGS sequence"/>
</dbReference>
<dbReference type="GO" id="GO:0046872">
    <property type="term" value="F:metal ion binding"/>
    <property type="evidence" value="ECO:0007669"/>
    <property type="project" value="UniProtKB-KW"/>
</dbReference>
<feature type="transmembrane region" description="Helical" evidence="15">
    <location>
        <begin position="535"/>
        <end position="560"/>
    </location>
</feature>
<keyword evidence="9" id="KW-0862">Zinc</keyword>
<evidence type="ECO:0000259" key="18">
    <source>
        <dbReference type="Pfam" id="PF22249"/>
    </source>
</evidence>
<proteinExistence type="inferred from homology"/>
<feature type="transmembrane region" description="Helical" evidence="15">
    <location>
        <begin position="1448"/>
        <end position="1465"/>
    </location>
</feature>
<keyword evidence="8" id="KW-0256">Endoplasmic reticulum</keyword>
<dbReference type="GO" id="GO:0008235">
    <property type="term" value="F:metalloexopeptidase activity"/>
    <property type="evidence" value="ECO:0007669"/>
    <property type="project" value="InterPro"/>
</dbReference>
<feature type="domain" description="Endoplasmic reticulum metallopeptidase 1/1-A TM" evidence="18">
    <location>
        <begin position="405"/>
        <end position="623"/>
    </location>
</feature>
<dbReference type="InterPro" id="IPR007484">
    <property type="entry name" value="Peptidase_M28"/>
</dbReference>
<dbReference type="FunFam" id="3.40.630.10:FF:000008">
    <property type="entry name" value="Endoplasmic reticulum metallopeptidase 1"/>
    <property type="match status" value="2"/>
</dbReference>
<feature type="transmembrane region" description="Helical" evidence="15">
    <location>
        <begin position="21"/>
        <end position="43"/>
    </location>
</feature>
<feature type="transmembrane region" description="Helical" evidence="15">
    <location>
        <begin position="890"/>
        <end position="913"/>
    </location>
</feature>
<keyword evidence="10 15" id="KW-1133">Transmembrane helix</keyword>
<name>A0A0L0CMM2_LUCCU</name>
<evidence type="ECO:0000256" key="2">
    <source>
        <dbReference type="ARBA" id="ARBA00004477"/>
    </source>
</evidence>
<dbReference type="PANTHER" id="PTHR12147:SF22">
    <property type="entry name" value="ENDOPLASMIC RETICULUM METALLOPEPTIDASE 1"/>
    <property type="match status" value="1"/>
</dbReference>
<evidence type="ECO:0000256" key="10">
    <source>
        <dbReference type="ARBA" id="ARBA00022989"/>
    </source>
</evidence>
<keyword evidence="11" id="KW-0482">Metalloprotease</keyword>